<dbReference type="SUPFAM" id="SSF53850">
    <property type="entry name" value="Periplasmic binding protein-like II"/>
    <property type="match status" value="1"/>
</dbReference>
<dbReference type="Pfam" id="PF13416">
    <property type="entry name" value="SBP_bac_8"/>
    <property type="match status" value="1"/>
</dbReference>
<keyword evidence="2" id="KW-0813">Transport</keyword>
<sequence length="349" mass="38264">MQSTLKRLTTAMAVAAIPTFAAAQELIVLDWSGYEDPGFIGAYVAKHGGTPNYSFFGEEEEAFQKLRSGFQVDVAHPCSQSVSKWHLAGLIEPLDISRIDRWDDVNAVKESFAIDGEYYMLPTDWGTTSLVYRTDLVDASKMDSLQVFLDPEFAGRISLPNNVDDVYALAFLATGVTDWTQATQAQFEAASAWLRKAHPNVVTYWADGAELAQLMTTGEVTVAWAWNETPTTLAGEGVPVTINREATEGSSSWFCGYVNVVDGPNSEDLMYDFLNAWMEPESASYIVNEWGYGHGNQTAVAALGDDLLDSVGLGPVSVPILAQAPLDNRMREQMIVEFDLPPAKSLTMM</sequence>
<dbReference type="RefSeq" id="WP_132828132.1">
    <property type="nucleotide sequence ID" value="NZ_SMFP01000004.1"/>
</dbReference>
<protein>
    <submittedName>
        <fullName evidence="6">Extracellular solute-binding protein</fullName>
    </submittedName>
</protein>
<keyword evidence="3 5" id="KW-0732">Signal</keyword>
<dbReference type="GO" id="GO:0042597">
    <property type="term" value="C:periplasmic space"/>
    <property type="evidence" value="ECO:0007669"/>
    <property type="project" value="UniProtKB-SubCell"/>
</dbReference>
<dbReference type="GO" id="GO:0019808">
    <property type="term" value="F:polyamine binding"/>
    <property type="evidence" value="ECO:0007669"/>
    <property type="project" value="InterPro"/>
</dbReference>
<evidence type="ECO:0000256" key="2">
    <source>
        <dbReference type="ARBA" id="ARBA00022448"/>
    </source>
</evidence>
<dbReference type="OrthoDB" id="9769319at2"/>
<evidence type="ECO:0000256" key="4">
    <source>
        <dbReference type="ARBA" id="ARBA00022764"/>
    </source>
</evidence>
<dbReference type="PANTHER" id="PTHR30222">
    <property type="entry name" value="SPERMIDINE/PUTRESCINE-BINDING PERIPLASMIC PROTEIN"/>
    <property type="match status" value="1"/>
</dbReference>
<dbReference type="Gene3D" id="3.40.190.10">
    <property type="entry name" value="Periplasmic binding protein-like II"/>
    <property type="match status" value="2"/>
</dbReference>
<dbReference type="Proteomes" id="UP000294662">
    <property type="component" value="Unassembled WGS sequence"/>
</dbReference>
<keyword evidence="7" id="KW-1185">Reference proteome</keyword>
<gene>
    <name evidence="6" type="ORF">E1B25_07395</name>
</gene>
<name>A0A4R5EV57_9RHOB</name>
<evidence type="ECO:0000256" key="1">
    <source>
        <dbReference type="ARBA" id="ARBA00004418"/>
    </source>
</evidence>
<proteinExistence type="predicted"/>
<dbReference type="EMBL" id="SMFP01000004">
    <property type="protein sequence ID" value="TDE38839.1"/>
    <property type="molecule type" value="Genomic_DNA"/>
</dbReference>
<dbReference type="InterPro" id="IPR006059">
    <property type="entry name" value="SBP"/>
</dbReference>
<dbReference type="PANTHER" id="PTHR30222:SF17">
    <property type="entry name" value="SPERMIDINE_PUTRESCINE-BINDING PERIPLASMIC PROTEIN"/>
    <property type="match status" value="1"/>
</dbReference>
<feature type="signal peptide" evidence="5">
    <location>
        <begin position="1"/>
        <end position="23"/>
    </location>
</feature>
<reference evidence="6 7" key="1">
    <citation type="submission" date="2019-03" db="EMBL/GenBank/DDBJ databases">
        <authorList>
            <person name="Zhang S."/>
        </authorList>
    </citation>
    <scope>NUCLEOTIDE SEQUENCE [LARGE SCALE GENOMIC DNA]</scope>
    <source>
        <strain evidence="6 7">S4J41</strain>
    </source>
</reference>
<dbReference type="PRINTS" id="PR00909">
    <property type="entry name" value="SPERMDNBNDNG"/>
</dbReference>
<dbReference type="AlphaFoldDB" id="A0A4R5EV57"/>
<accession>A0A4R5EV57</accession>
<evidence type="ECO:0000256" key="3">
    <source>
        <dbReference type="ARBA" id="ARBA00022729"/>
    </source>
</evidence>
<evidence type="ECO:0000256" key="5">
    <source>
        <dbReference type="SAM" id="SignalP"/>
    </source>
</evidence>
<dbReference type="GO" id="GO:0015846">
    <property type="term" value="P:polyamine transport"/>
    <property type="evidence" value="ECO:0007669"/>
    <property type="project" value="InterPro"/>
</dbReference>
<comment type="subcellular location">
    <subcellularLocation>
        <location evidence="1">Periplasm</location>
    </subcellularLocation>
</comment>
<organism evidence="6 7">
    <name type="scientific">Antarcticimicrobium sediminis</name>
    <dbReference type="NCBI Taxonomy" id="2546227"/>
    <lineage>
        <taxon>Bacteria</taxon>
        <taxon>Pseudomonadati</taxon>
        <taxon>Pseudomonadota</taxon>
        <taxon>Alphaproteobacteria</taxon>
        <taxon>Rhodobacterales</taxon>
        <taxon>Paracoccaceae</taxon>
        <taxon>Antarcticimicrobium</taxon>
    </lineage>
</organism>
<dbReference type="InterPro" id="IPR001188">
    <property type="entry name" value="Sperm_putr-bd"/>
</dbReference>
<evidence type="ECO:0000313" key="7">
    <source>
        <dbReference type="Proteomes" id="UP000294662"/>
    </source>
</evidence>
<comment type="caution">
    <text evidence="6">The sequence shown here is derived from an EMBL/GenBank/DDBJ whole genome shotgun (WGS) entry which is preliminary data.</text>
</comment>
<keyword evidence="4" id="KW-0574">Periplasm</keyword>
<feature type="chain" id="PRO_5020759099" evidence="5">
    <location>
        <begin position="24"/>
        <end position="349"/>
    </location>
</feature>
<evidence type="ECO:0000313" key="6">
    <source>
        <dbReference type="EMBL" id="TDE38839.1"/>
    </source>
</evidence>